<dbReference type="EMBL" id="RBNJ01004206">
    <property type="protein sequence ID" value="RUS30166.1"/>
    <property type="molecule type" value="Genomic_DNA"/>
</dbReference>
<accession>A0A433QK78</accession>
<keyword evidence="3 6" id="KW-1133">Transmembrane helix</keyword>
<feature type="transmembrane region" description="Helical" evidence="6">
    <location>
        <begin position="133"/>
        <end position="154"/>
    </location>
</feature>
<evidence type="ECO:0000256" key="3">
    <source>
        <dbReference type="ARBA" id="ARBA00022989"/>
    </source>
</evidence>
<sequence length="620" mass="66490">MAFPSLPPTIVPTKWDSVKNYAKQLVGFVGPGYVIAVGYMDPGNWATDLAGGSQYGYTLLFVIFLSNLIAILLQSLAIKLGVVTRLDLAQACRAYLPRWLNYILYVLCEAAIVACDLAEVIGSAIALKLLFGLPLPWGVAITGLDVLVILFAYRDERGASMRVVRLFEFFVMALVGSVFMCFVVELTYSNANPVEVLKGYLPSGTLFQNQGLLYVAVGIIGATVMPHNLYLHSSLVQSRSDVLRTKMGMEQESNDDDAAETTHGRSSPPPAPSLTTNPSTPADVHESPPPLFDPTTALQRTIRTTLHFSIMDSTLALSLALFVNSAILIVSAANFFYSPPDSPQHQETGDLVSAHHLLATYLGPPAGLIFALALLFAGQSSTLTATMAGQIVMSGFLGITVRPWLRRLITRLVAIIPAMVVAFVKGDNGLNGLLVASQVALSLQLPFAVIPLVWFTSSKTIMRAAIDPAAIEDGVEGRGWVVELVPSKVKKSDEMPDHLTGTTVPLEVDMHEDADVSLQRLPDASVSSSTLADDPPVSSLVPTNPSHRRLSVASHRRNPSIQANASANTAAAPSYSRPEHHPLDFANPIWLAALGGLASLLIVSLNFVLLVQTFSGNGDD</sequence>
<feature type="transmembrane region" description="Helical" evidence="6">
    <location>
        <begin position="59"/>
        <end position="82"/>
    </location>
</feature>
<dbReference type="GO" id="GO:0015086">
    <property type="term" value="F:cadmium ion transmembrane transporter activity"/>
    <property type="evidence" value="ECO:0007669"/>
    <property type="project" value="TreeGrafter"/>
</dbReference>
<feature type="transmembrane region" description="Helical" evidence="6">
    <location>
        <begin position="102"/>
        <end position="127"/>
    </location>
</feature>
<dbReference type="InterPro" id="IPR001046">
    <property type="entry name" value="NRAMP_fam"/>
</dbReference>
<evidence type="ECO:0000256" key="5">
    <source>
        <dbReference type="SAM" id="MobiDB-lite"/>
    </source>
</evidence>
<dbReference type="PANTHER" id="PTHR11706:SF101">
    <property type="entry name" value="MANGANESE TRANSPORTER SMF1"/>
    <property type="match status" value="1"/>
</dbReference>
<organism evidence="7 8">
    <name type="scientific">Jimgerdemannia flammicorona</name>
    <dbReference type="NCBI Taxonomy" id="994334"/>
    <lineage>
        <taxon>Eukaryota</taxon>
        <taxon>Fungi</taxon>
        <taxon>Fungi incertae sedis</taxon>
        <taxon>Mucoromycota</taxon>
        <taxon>Mucoromycotina</taxon>
        <taxon>Endogonomycetes</taxon>
        <taxon>Endogonales</taxon>
        <taxon>Endogonaceae</taxon>
        <taxon>Jimgerdemannia</taxon>
    </lineage>
</organism>
<protein>
    <submittedName>
        <fullName evidence="7">Natural resistance-associated macrophage protein-domain-containing protein</fullName>
    </submittedName>
</protein>
<evidence type="ECO:0000313" key="8">
    <source>
        <dbReference type="Proteomes" id="UP000274822"/>
    </source>
</evidence>
<feature type="region of interest" description="Disordered" evidence="5">
    <location>
        <begin position="525"/>
        <end position="577"/>
    </location>
</feature>
<keyword evidence="8" id="KW-1185">Reference proteome</keyword>
<dbReference type="Proteomes" id="UP000274822">
    <property type="component" value="Unassembled WGS sequence"/>
</dbReference>
<reference evidence="7 8" key="1">
    <citation type="journal article" date="2018" name="New Phytol.">
        <title>Phylogenomics of Endogonaceae and evolution of mycorrhizas within Mucoromycota.</title>
        <authorList>
            <person name="Chang Y."/>
            <person name="Desiro A."/>
            <person name="Na H."/>
            <person name="Sandor L."/>
            <person name="Lipzen A."/>
            <person name="Clum A."/>
            <person name="Barry K."/>
            <person name="Grigoriev I.V."/>
            <person name="Martin F.M."/>
            <person name="Stajich J.E."/>
            <person name="Smith M.E."/>
            <person name="Bonito G."/>
            <person name="Spatafora J.W."/>
        </authorList>
    </citation>
    <scope>NUCLEOTIDE SEQUENCE [LARGE SCALE GENOMIC DNA]</scope>
    <source>
        <strain evidence="7 8">AD002</strain>
    </source>
</reference>
<feature type="transmembrane region" description="Helical" evidence="6">
    <location>
        <begin position="315"/>
        <end position="337"/>
    </location>
</feature>
<comment type="subcellular location">
    <subcellularLocation>
        <location evidence="1">Membrane</location>
        <topology evidence="1">Multi-pass membrane protein</topology>
    </subcellularLocation>
</comment>
<evidence type="ECO:0000256" key="1">
    <source>
        <dbReference type="ARBA" id="ARBA00004141"/>
    </source>
</evidence>
<dbReference type="NCBIfam" id="TIGR01197">
    <property type="entry name" value="nramp"/>
    <property type="match status" value="1"/>
</dbReference>
<dbReference type="PANTHER" id="PTHR11706">
    <property type="entry name" value="SOLUTE CARRIER PROTEIN FAMILY 11 MEMBER"/>
    <property type="match status" value="1"/>
</dbReference>
<feature type="transmembrane region" description="Helical" evidence="6">
    <location>
        <begin position="589"/>
        <end position="611"/>
    </location>
</feature>
<feature type="compositionally biased region" description="Basic residues" evidence="5">
    <location>
        <begin position="546"/>
        <end position="558"/>
    </location>
</feature>
<dbReference type="AlphaFoldDB" id="A0A433QK78"/>
<evidence type="ECO:0000256" key="2">
    <source>
        <dbReference type="ARBA" id="ARBA00022692"/>
    </source>
</evidence>
<feature type="transmembrane region" description="Helical" evidence="6">
    <location>
        <begin position="166"/>
        <end position="191"/>
    </location>
</feature>
<evidence type="ECO:0000256" key="4">
    <source>
        <dbReference type="ARBA" id="ARBA00023136"/>
    </source>
</evidence>
<keyword evidence="2 6" id="KW-0812">Transmembrane</keyword>
<evidence type="ECO:0000313" key="7">
    <source>
        <dbReference type="EMBL" id="RUS30166.1"/>
    </source>
</evidence>
<dbReference type="NCBIfam" id="NF037982">
    <property type="entry name" value="Nramp_1"/>
    <property type="match status" value="2"/>
</dbReference>
<dbReference type="Pfam" id="PF01566">
    <property type="entry name" value="Nramp"/>
    <property type="match status" value="2"/>
</dbReference>
<dbReference type="HAMAP" id="MF_00221">
    <property type="entry name" value="NRAMP"/>
    <property type="match status" value="1"/>
</dbReference>
<feature type="compositionally biased region" description="Low complexity" evidence="5">
    <location>
        <begin position="563"/>
        <end position="572"/>
    </location>
</feature>
<name>A0A433QK78_9FUNG</name>
<dbReference type="PRINTS" id="PR00447">
    <property type="entry name" value="NATRESASSCMP"/>
</dbReference>
<gene>
    <name evidence="7" type="ORF">BC938DRAFT_479777</name>
</gene>
<dbReference type="GO" id="GO:0005384">
    <property type="term" value="F:manganese ion transmembrane transporter activity"/>
    <property type="evidence" value="ECO:0007669"/>
    <property type="project" value="TreeGrafter"/>
</dbReference>
<dbReference type="GO" id="GO:0030026">
    <property type="term" value="P:intracellular manganese ion homeostasis"/>
    <property type="evidence" value="ECO:0007669"/>
    <property type="project" value="TreeGrafter"/>
</dbReference>
<feature type="region of interest" description="Disordered" evidence="5">
    <location>
        <begin position="250"/>
        <end position="295"/>
    </location>
</feature>
<feature type="transmembrane region" description="Helical" evidence="6">
    <location>
        <begin position="432"/>
        <end position="455"/>
    </location>
</feature>
<proteinExistence type="inferred from homology"/>
<dbReference type="GO" id="GO:0005886">
    <property type="term" value="C:plasma membrane"/>
    <property type="evidence" value="ECO:0007669"/>
    <property type="project" value="TreeGrafter"/>
</dbReference>
<keyword evidence="4 6" id="KW-0472">Membrane</keyword>
<evidence type="ECO:0000256" key="6">
    <source>
        <dbReference type="SAM" id="Phobius"/>
    </source>
</evidence>
<comment type="caution">
    <text evidence="7">The sequence shown here is derived from an EMBL/GenBank/DDBJ whole genome shotgun (WGS) entry which is preliminary data.</text>
</comment>
<feature type="transmembrane region" description="Helical" evidence="6">
    <location>
        <begin position="211"/>
        <end position="231"/>
    </location>
</feature>
<feature type="transmembrane region" description="Helical" evidence="6">
    <location>
        <begin position="357"/>
        <end position="377"/>
    </location>
</feature>
<dbReference type="GO" id="GO:0034755">
    <property type="term" value="P:iron ion transmembrane transport"/>
    <property type="evidence" value="ECO:0007669"/>
    <property type="project" value="TreeGrafter"/>
</dbReference>
<feature type="transmembrane region" description="Helical" evidence="6">
    <location>
        <begin position="408"/>
        <end position="426"/>
    </location>
</feature>